<protein>
    <submittedName>
        <fullName evidence="2">Uncharacterized protein</fullName>
    </submittedName>
</protein>
<dbReference type="InterPro" id="IPR029355">
    <property type="entry name" value="Pro-rich_19"/>
</dbReference>
<dbReference type="AlphaFoldDB" id="A0A8C5EDR8"/>
<dbReference type="PANTHER" id="PTHR37346:SF1">
    <property type="entry name" value="PROLINE-RICH PROTEIN 19"/>
    <property type="match status" value="1"/>
</dbReference>
<feature type="region of interest" description="Disordered" evidence="1">
    <location>
        <begin position="1"/>
        <end position="34"/>
    </location>
</feature>
<accession>A0A8C5EDR8</accession>
<dbReference type="PANTHER" id="PTHR37346">
    <property type="entry name" value="PROLINE-RICH PROTEIN 19"/>
    <property type="match status" value="1"/>
</dbReference>
<dbReference type="Pfam" id="PF15455">
    <property type="entry name" value="Pro-rich_19"/>
    <property type="match status" value="1"/>
</dbReference>
<evidence type="ECO:0000313" key="2">
    <source>
        <dbReference type="Ensembl" id="ENSGWIP00000019959.1"/>
    </source>
</evidence>
<evidence type="ECO:0000256" key="1">
    <source>
        <dbReference type="SAM" id="MobiDB-lite"/>
    </source>
</evidence>
<proteinExistence type="predicted"/>
<sequence>TNKTNGQQKMKRLKTRRERSHTRTQNEIKSRHHRRDMEHSRNCCHSTDHCCFRKGSVFTSVVPTAQEPSIITGSRLIGHHGLFNQEVKSVNIERLLSEQKKREQTNKCVNQKDHKTLRMSSASHIVSPLSSDREETISPYLYGKSSNISHNMGSHRFDSSECSIQIHTRAHGLQSSGQLSNDMDVQPVLSYPVQLPNRWAADPMLFYQNQDPIETDSLSFDPSFPAQVPHPSHSRGSNVFNLSSYAPTACMSNNTDMMHFPPSHMLNSSPTLPSSLLPSPEHWSFPPMRLY</sequence>
<dbReference type="Ensembl" id="ENSGWIT00000021953.1">
    <property type="protein sequence ID" value="ENSGWIP00000019959.1"/>
    <property type="gene ID" value="ENSGWIG00000010866.1"/>
</dbReference>
<feature type="compositionally biased region" description="Basic and acidic residues" evidence="1">
    <location>
        <begin position="24"/>
        <end position="34"/>
    </location>
</feature>
<reference evidence="2" key="3">
    <citation type="submission" date="2025-09" db="UniProtKB">
        <authorList>
            <consortium name="Ensembl"/>
        </authorList>
    </citation>
    <scope>IDENTIFICATION</scope>
</reference>
<name>A0A8C5EDR8_GOUWI</name>
<keyword evidence="3" id="KW-1185">Reference proteome</keyword>
<organism evidence="2 3">
    <name type="scientific">Gouania willdenowi</name>
    <name type="common">Blunt-snouted clingfish</name>
    <name type="synonym">Lepadogaster willdenowi</name>
    <dbReference type="NCBI Taxonomy" id="441366"/>
    <lineage>
        <taxon>Eukaryota</taxon>
        <taxon>Metazoa</taxon>
        <taxon>Chordata</taxon>
        <taxon>Craniata</taxon>
        <taxon>Vertebrata</taxon>
        <taxon>Euteleostomi</taxon>
        <taxon>Actinopterygii</taxon>
        <taxon>Neopterygii</taxon>
        <taxon>Teleostei</taxon>
        <taxon>Neoteleostei</taxon>
        <taxon>Acanthomorphata</taxon>
        <taxon>Ovalentaria</taxon>
        <taxon>Blenniimorphae</taxon>
        <taxon>Blenniiformes</taxon>
        <taxon>Gobiesocoidei</taxon>
        <taxon>Gobiesocidae</taxon>
        <taxon>Gobiesocinae</taxon>
        <taxon>Gouania</taxon>
    </lineage>
</organism>
<reference evidence="2" key="1">
    <citation type="submission" date="2020-06" db="EMBL/GenBank/DDBJ databases">
        <authorList>
            <consortium name="Wellcome Sanger Institute Data Sharing"/>
        </authorList>
    </citation>
    <scope>NUCLEOTIDE SEQUENCE [LARGE SCALE GENOMIC DNA]</scope>
</reference>
<feature type="compositionally biased region" description="Basic residues" evidence="1">
    <location>
        <begin position="9"/>
        <end position="22"/>
    </location>
</feature>
<evidence type="ECO:0000313" key="3">
    <source>
        <dbReference type="Proteomes" id="UP000694680"/>
    </source>
</evidence>
<dbReference type="Proteomes" id="UP000694680">
    <property type="component" value="Chromosome 16"/>
</dbReference>
<reference evidence="2" key="2">
    <citation type="submission" date="2025-08" db="UniProtKB">
        <authorList>
            <consortium name="Ensembl"/>
        </authorList>
    </citation>
    <scope>IDENTIFICATION</scope>
</reference>